<accession>A0A2D1GPM2</accession>
<organism evidence="1 2">
    <name type="scientific">Mycobacterium phage Kumao</name>
    <dbReference type="NCBI Taxonomy" id="2041344"/>
    <lineage>
        <taxon>Viruses</taxon>
        <taxon>Duplodnaviria</taxon>
        <taxon>Heunggongvirae</taxon>
        <taxon>Uroviricota</taxon>
        <taxon>Caudoviricetes</taxon>
        <taxon>Vilmaviridae</taxon>
        <taxon>Kumaovirus</taxon>
        <taxon>Kumaovirus kumao</taxon>
    </lineage>
</organism>
<dbReference type="KEGG" id="vg:63210136"/>
<dbReference type="RefSeq" id="YP_010013523.1">
    <property type="nucleotide sequence ID" value="NC_053512.1"/>
</dbReference>
<sequence>MNGLYDKAREKFLTGDIDWIDDNIKAYLIDTDEYSVDLATDEFLDDIPEDAIVATSSNLTSKTATDGVADAENVVFSTVTGAQSEAVVLAKDTGVASTSPLIAYISNATGLPVTPNGGDITVVWDNGSNKIFKL</sequence>
<evidence type="ECO:0008006" key="3">
    <source>
        <dbReference type="Google" id="ProtNLM"/>
    </source>
</evidence>
<evidence type="ECO:0000313" key="1">
    <source>
        <dbReference type="EMBL" id="ATN93996.1"/>
    </source>
</evidence>
<proteinExistence type="predicted"/>
<keyword evidence="2" id="KW-1185">Reference proteome</keyword>
<evidence type="ECO:0000313" key="2">
    <source>
        <dbReference type="Proteomes" id="UP000229090"/>
    </source>
</evidence>
<gene>
    <name evidence="1" type="primary">33</name>
    <name evidence="1" type="ORF">SEA_KUMAO_33</name>
</gene>
<dbReference type="GeneID" id="63210136"/>
<dbReference type="EMBL" id="MG009575">
    <property type="protein sequence ID" value="ATN93996.1"/>
    <property type="molecule type" value="Genomic_DNA"/>
</dbReference>
<dbReference type="Proteomes" id="UP000229090">
    <property type="component" value="Segment"/>
</dbReference>
<name>A0A2D1GPM2_9CAUD</name>
<protein>
    <recommendedName>
        <fullName evidence="3">Minor tail protein</fullName>
    </recommendedName>
</protein>
<reference evidence="2" key="1">
    <citation type="submission" date="2017-09" db="EMBL/GenBank/DDBJ databases">
        <authorList>
            <person name="Ehlers B."/>
            <person name="Leendertz F.H."/>
        </authorList>
    </citation>
    <scope>NUCLEOTIDE SEQUENCE [LARGE SCALE GENOMIC DNA]</scope>
</reference>